<dbReference type="Pfam" id="PF04539">
    <property type="entry name" value="Sigma70_r3"/>
    <property type="match status" value="1"/>
</dbReference>
<gene>
    <name evidence="9" type="ORF">C5167_031761</name>
</gene>
<protein>
    <recommendedName>
        <fullName evidence="11">RNA polymerase sigma-70 domain-containing protein</fullName>
    </recommendedName>
</protein>
<dbReference type="SUPFAM" id="SSF88659">
    <property type="entry name" value="Sigma3 and sigma4 domains of RNA polymerase sigma factors"/>
    <property type="match status" value="2"/>
</dbReference>
<dbReference type="InterPro" id="IPR013325">
    <property type="entry name" value="RNA_pol_sigma_r2"/>
</dbReference>
<dbReference type="InterPro" id="IPR013324">
    <property type="entry name" value="RNA_pol_sigma_r3/r4-like"/>
</dbReference>
<dbReference type="InterPro" id="IPR036388">
    <property type="entry name" value="WH-like_DNA-bd_sf"/>
</dbReference>
<evidence type="ECO:0000313" key="9">
    <source>
        <dbReference type="EMBL" id="RZC68459.1"/>
    </source>
</evidence>
<dbReference type="NCBIfam" id="TIGR02937">
    <property type="entry name" value="sigma70-ECF"/>
    <property type="match status" value="1"/>
</dbReference>
<dbReference type="InterPro" id="IPR007630">
    <property type="entry name" value="RNA_pol_sigma70_r4"/>
</dbReference>
<dbReference type="InterPro" id="IPR007624">
    <property type="entry name" value="RNA_pol_sigma70_r3"/>
</dbReference>
<feature type="domain" description="RNA polymerase sigma-70 region 3" evidence="6">
    <location>
        <begin position="408"/>
        <end position="482"/>
    </location>
</feature>
<dbReference type="GO" id="GO:0006352">
    <property type="term" value="P:DNA-templated transcription initiation"/>
    <property type="evidence" value="ECO:0007669"/>
    <property type="project" value="InterPro"/>
</dbReference>
<dbReference type="GO" id="GO:0003677">
    <property type="term" value="F:DNA binding"/>
    <property type="evidence" value="ECO:0007669"/>
    <property type="project" value="UniProtKB-KW"/>
</dbReference>
<keyword evidence="4" id="KW-0238">DNA-binding</keyword>
<dbReference type="EMBL" id="CM010721">
    <property type="protein sequence ID" value="RZC68459.1"/>
    <property type="molecule type" value="Genomic_DNA"/>
</dbReference>
<reference evidence="9 10" key="1">
    <citation type="journal article" date="2018" name="Science">
        <title>The opium poppy genome and morphinan production.</title>
        <authorList>
            <person name="Guo L."/>
            <person name="Winzer T."/>
            <person name="Yang X."/>
            <person name="Li Y."/>
            <person name="Ning Z."/>
            <person name="He Z."/>
            <person name="Teodor R."/>
            <person name="Lu Y."/>
            <person name="Bowser T.A."/>
            <person name="Graham I.A."/>
            <person name="Ye K."/>
        </authorList>
    </citation>
    <scope>NUCLEOTIDE SEQUENCE [LARGE SCALE GENOMIC DNA]</scope>
    <source>
        <strain evidence="10">cv. HN1</strain>
        <tissue evidence="9">Leaves</tissue>
    </source>
</reference>
<dbReference type="InterPro" id="IPR000943">
    <property type="entry name" value="RNA_pol_sigma70"/>
</dbReference>
<evidence type="ECO:0000259" key="8">
    <source>
        <dbReference type="Pfam" id="PF04545"/>
    </source>
</evidence>
<dbReference type="Proteomes" id="UP000316621">
    <property type="component" value="Chromosome 7"/>
</dbReference>
<evidence type="ECO:0000256" key="5">
    <source>
        <dbReference type="ARBA" id="ARBA00023163"/>
    </source>
</evidence>
<keyword evidence="2" id="KW-0805">Transcription regulation</keyword>
<dbReference type="Gene3D" id="1.20.120.1810">
    <property type="match status" value="1"/>
</dbReference>
<organism evidence="9 10">
    <name type="scientific">Papaver somniferum</name>
    <name type="common">Opium poppy</name>
    <dbReference type="NCBI Taxonomy" id="3469"/>
    <lineage>
        <taxon>Eukaryota</taxon>
        <taxon>Viridiplantae</taxon>
        <taxon>Streptophyta</taxon>
        <taxon>Embryophyta</taxon>
        <taxon>Tracheophyta</taxon>
        <taxon>Spermatophyta</taxon>
        <taxon>Magnoliopsida</taxon>
        <taxon>Ranunculales</taxon>
        <taxon>Papaveraceae</taxon>
        <taxon>Papaveroideae</taxon>
        <taxon>Papaver</taxon>
    </lineage>
</organism>
<dbReference type="SUPFAM" id="SSF88946">
    <property type="entry name" value="Sigma2 domain of RNA polymerase sigma factors"/>
    <property type="match status" value="1"/>
</dbReference>
<keyword evidence="5" id="KW-0804">Transcription</keyword>
<evidence type="ECO:0000256" key="3">
    <source>
        <dbReference type="ARBA" id="ARBA00023082"/>
    </source>
</evidence>
<evidence type="ECO:0000259" key="6">
    <source>
        <dbReference type="Pfam" id="PF04539"/>
    </source>
</evidence>
<sequence>MNFRLDLKWVSPIQSSIFTNSSTNRQQFPPSVRGKEVSCESARVSLISVSPDESDSTLIKDSFRVSACSSAAVQILESSSAIEREEMKLKTKKGPGIIMYDPFHSIATPTQDERSILNSSSHTNKTSYFGLLVNSLEKVEEIFVDEELIRLEKDIMVQLGRLGALKLFHACLSRNLKTTTATTPAAATLNMSLPLPVIPEDSPTNGGVNDEVGDVITVRSGRKEERISKRKRALENAAKLSYLSPTMKRISKANFSSNKRSKRVIVAKNESEMSRGVKEVVNLERIRTMLEEETGRMASFSSWAEAARIDEKMLKERLHFGWYCRDKLLKSTRSLVLFLARNYRGVGISLEDLLQAGYMGVLLGAERYDHTRGYRFSTYVQYWIRKSMSAYVAQNSRGIQLPATLARAIYQIQKARKTLHSLYGRYPDDNEIAAFTGLSLAKIRLASKCPRIVGSIDQKLGDDINIKFMEFTPDRSVEIPDEVVMKQHMQKDVYKLLEDLDQREKQVLILRQGLWDGQCKSLEEIGKLFNVTKEWIRKIEKSAYTKVRKEENLSNLSHYLDL</sequence>
<feature type="domain" description="RNA polymerase sigma-70 region 4" evidence="8">
    <location>
        <begin position="496"/>
        <end position="549"/>
    </location>
</feature>
<evidence type="ECO:0000313" key="10">
    <source>
        <dbReference type="Proteomes" id="UP000316621"/>
    </source>
</evidence>
<dbReference type="OMA" id="HARGIQI"/>
<dbReference type="AlphaFoldDB" id="A0A4Y7K948"/>
<dbReference type="InterPro" id="IPR014284">
    <property type="entry name" value="RNA_pol_sigma-70_dom"/>
</dbReference>
<keyword evidence="3" id="KW-0731">Sigma factor</keyword>
<name>A0A4Y7K948_PAPSO</name>
<dbReference type="OrthoDB" id="206108at2759"/>
<dbReference type="CDD" id="cd06171">
    <property type="entry name" value="Sigma70_r4"/>
    <property type="match status" value="1"/>
</dbReference>
<dbReference type="Pfam" id="PF04545">
    <property type="entry name" value="Sigma70_r4"/>
    <property type="match status" value="1"/>
</dbReference>
<dbReference type="Gene3D" id="1.10.10.10">
    <property type="entry name" value="Winged helix-like DNA-binding domain superfamily/Winged helix DNA-binding domain"/>
    <property type="match status" value="2"/>
</dbReference>
<evidence type="ECO:0000256" key="2">
    <source>
        <dbReference type="ARBA" id="ARBA00023015"/>
    </source>
</evidence>
<dbReference type="STRING" id="3469.A0A4Y7K948"/>
<evidence type="ECO:0000256" key="4">
    <source>
        <dbReference type="ARBA" id="ARBA00023125"/>
    </source>
</evidence>
<dbReference type="GO" id="GO:0016987">
    <property type="term" value="F:sigma factor activity"/>
    <property type="evidence" value="ECO:0007669"/>
    <property type="project" value="UniProtKB-KW"/>
</dbReference>
<dbReference type="PRINTS" id="PR00046">
    <property type="entry name" value="SIGMA70FCT"/>
</dbReference>
<dbReference type="InterPro" id="IPR050239">
    <property type="entry name" value="Sigma-70_RNA_pol_init_factors"/>
</dbReference>
<dbReference type="PANTHER" id="PTHR30603">
    <property type="entry name" value="RNA POLYMERASE SIGMA FACTOR RPO"/>
    <property type="match status" value="1"/>
</dbReference>
<feature type="domain" description="RNA polymerase sigma-70 region 2" evidence="7">
    <location>
        <begin position="330"/>
        <end position="397"/>
    </location>
</feature>
<evidence type="ECO:0000256" key="1">
    <source>
        <dbReference type="ARBA" id="ARBA00007788"/>
    </source>
</evidence>
<dbReference type="PANTHER" id="PTHR30603:SF13">
    <property type="entry name" value="RNA POLYMERASE SIGMA FACTOR SIGC"/>
    <property type="match status" value="1"/>
</dbReference>
<keyword evidence="10" id="KW-1185">Reference proteome</keyword>
<comment type="similarity">
    <text evidence="1">Belongs to the sigma-70 factor family.</text>
</comment>
<evidence type="ECO:0000259" key="7">
    <source>
        <dbReference type="Pfam" id="PF04542"/>
    </source>
</evidence>
<accession>A0A4Y7K948</accession>
<dbReference type="Gramene" id="RZC68459">
    <property type="protein sequence ID" value="RZC68459"/>
    <property type="gene ID" value="C5167_031761"/>
</dbReference>
<dbReference type="Pfam" id="PF04542">
    <property type="entry name" value="Sigma70_r2"/>
    <property type="match status" value="1"/>
</dbReference>
<proteinExistence type="inferred from homology"/>
<dbReference type="InterPro" id="IPR007627">
    <property type="entry name" value="RNA_pol_sigma70_r2"/>
</dbReference>
<evidence type="ECO:0008006" key="11">
    <source>
        <dbReference type="Google" id="ProtNLM"/>
    </source>
</evidence>